<dbReference type="EMBL" id="QTQV01000005">
    <property type="protein sequence ID" value="RQT17967.1"/>
    <property type="molecule type" value="Genomic_DNA"/>
</dbReference>
<evidence type="ECO:0000256" key="2">
    <source>
        <dbReference type="SAM" id="Phobius"/>
    </source>
</evidence>
<evidence type="ECO:0000313" key="3">
    <source>
        <dbReference type="EMBL" id="RQT17967.1"/>
    </source>
</evidence>
<sequence>MLIAGYFQAAFILVSNRVLCVMDFPRSKRRRPRVLQRAARSGEGERRGAAGRGNDDGRG</sequence>
<keyword evidence="2" id="KW-1133">Transmembrane helix</keyword>
<feature type="compositionally biased region" description="Basic and acidic residues" evidence="1">
    <location>
        <begin position="40"/>
        <end position="59"/>
    </location>
</feature>
<feature type="region of interest" description="Disordered" evidence="1">
    <location>
        <begin position="31"/>
        <end position="59"/>
    </location>
</feature>
<accession>A0A3N8Q219</accession>
<proteinExistence type="predicted"/>
<gene>
    <name evidence="3" type="ORF">DF051_10880</name>
</gene>
<dbReference type="AlphaFoldDB" id="A0A3N8Q219"/>
<reference evidence="3 4" key="1">
    <citation type="submission" date="2018-08" db="EMBL/GenBank/DDBJ databases">
        <title>Comparative analysis of Burkholderia isolates from Puerto Rico.</title>
        <authorList>
            <person name="Hall C."/>
            <person name="Sahl J."/>
            <person name="Wagner D."/>
        </authorList>
    </citation>
    <scope>NUCLEOTIDE SEQUENCE [LARGE SCALE GENOMIC DNA]</scope>
    <source>
        <strain evidence="3 4">Bp9025</strain>
    </source>
</reference>
<evidence type="ECO:0000256" key="1">
    <source>
        <dbReference type="SAM" id="MobiDB-lite"/>
    </source>
</evidence>
<organism evidence="3 4">
    <name type="scientific">Burkholderia contaminans</name>
    <dbReference type="NCBI Taxonomy" id="488447"/>
    <lineage>
        <taxon>Bacteria</taxon>
        <taxon>Pseudomonadati</taxon>
        <taxon>Pseudomonadota</taxon>
        <taxon>Betaproteobacteria</taxon>
        <taxon>Burkholderiales</taxon>
        <taxon>Burkholderiaceae</taxon>
        <taxon>Burkholderia</taxon>
        <taxon>Burkholderia cepacia complex</taxon>
    </lineage>
</organism>
<name>A0A3N8Q219_9BURK</name>
<keyword evidence="2" id="KW-0472">Membrane</keyword>
<keyword evidence="2" id="KW-0812">Transmembrane</keyword>
<comment type="caution">
    <text evidence="3">The sequence shown here is derived from an EMBL/GenBank/DDBJ whole genome shotgun (WGS) entry which is preliminary data.</text>
</comment>
<evidence type="ECO:0000313" key="4">
    <source>
        <dbReference type="Proteomes" id="UP000277921"/>
    </source>
</evidence>
<feature type="transmembrane region" description="Helical" evidence="2">
    <location>
        <begin position="6"/>
        <end position="24"/>
    </location>
</feature>
<protein>
    <submittedName>
        <fullName evidence="3">Uncharacterized protein</fullName>
    </submittedName>
</protein>
<dbReference type="Proteomes" id="UP000277921">
    <property type="component" value="Unassembled WGS sequence"/>
</dbReference>